<reference evidence="1" key="1">
    <citation type="journal article" date="2013" name="Nature">
        <title>Draft genome of the wheat A-genome progenitor Triticum urartu.</title>
        <authorList>
            <person name="Ling H.Q."/>
            <person name="Zhao S."/>
            <person name="Liu D."/>
            <person name="Wang J."/>
            <person name="Sun H."/>
            <person name="Zhang C."/>
            <person name="Fan H."/>
            <person name="Li D."/>
            <person name="Dong L."/>
            <person name="Tao Y."/>
            <person name="Gao C."/>
            <person name="Wu H."/>
            <person name="Li Y."/>
            <person name="Cui Y."/>
            <person name="Guo X."/>
            <person name="Zheng S."/>
            <person name="Wang B."/>
            <person name="Yu K."/>
            <person name="Liang Q."/>
            <person name="Yang W."/>
            <person name="Lou X."/>
            <person name="Chen J."/>
            <person name="Feng M."/>
            <person name="Jian J."/>
            <person name="Zhang X."/>
            <person name="Luo G."/>
            <person name="Jiang Y."/>
            <person name="Liu J."/>
            <person name="Wang Z."/>
            <person name="Sha Y."/>
            <person name="Zhang B."/>
            <person name="Wu H."/>
            <person name="Tang D."/>
            <person name="Shen Q."/>
            <person name="Xue P."/>
            <person name="Zou S."/>
            <person name="Wang X."/>
            <person name="Liu X."/>
            <person name="Wang F."/>
            <person name="Yang Y."/>
            <person name="An X."/>
            <person name="Dong Z."/>
            <person name="Zhang K."/>
            <person name="Zhang X."/>
            <person name="Luo M.C."/>
            <person name="Dvorak J."/>
            <person name="Tong Y."/>
            <person name="Wang J."/>
            <person name="Yang H."/>
            <person name="Li Z."/>
            <person name="Wang D."/>
            <person name="Zhang A."/>
            <person name="Wang J."/>
        </authorList>
    </citation>
    <scope>NUCLEOTIDE SEQUENCE</scope>
</reference>
<dbReference type="AlphaFoldDB" id="M8A748"/>
<organism evidence="1">
    <name type="scientific">Triticum urartu</name>
    <name type="common">Red wild einkorn</name>
    <name type="synonym">Crithodium urartu</name>
    <dbReference type="NCBI Taxonomy" id="4572"/>
    <lineage>
        <taxon>Eukaryota</taxon>
        <taxon>Viridiplantae</taxon>
        <taxon>Streptophyta</taxon>
        <taxon>Embryophyta</taxon>
        <taxon>Tracheophyta</taxon>
        <taxon>Spermatophyta</taxon>
        <taxon>Magnoliopsida</taxon>
        <taxon>Liliopsida</taxon>
        <taxon>Poales</taxon>
        <taxon>Poaceae</taxon>
        <taxon>BOP clade</taxon>
        <taxon>Pooideae</taxon>
        <taxon>Triticodae</taxon>
        <taxon>Triticeae</taxon>
        <taxon>Triticinae</taxon>
        <taxon>Triticum</taxon>
    </lineage>
</organism>
<dbReference type="EMBL" id="KD160402">
    <property type="protein sequence ID" value="EMS56259.1"/>
    <property type="molecule type" value="Genomic_DNA"/>
</dbReference>
<proteinExistence type="predicted"/>
<dbReference type="Gene3D" id="2.40.10.190">
    <property type="entry name" value="translation elongation factor selb, chain A, domain 4"/>
    <property type="match status" value="1"/>
</dbReference>
<sequence>MAEISDAPAVTSGELAAVLRAMDEKYRALFDAISKQASSSKSEAEIKEEIHPLQMPHVKLEGPENYVSWAELINTCPHGNINIVHAKFISNLPVEAIGRKVGVLVYLSSI</sequence>
<evidence type="ECO:0000313" key="1">
    <source>
        <dbReference type="EMBL" id="EMS56259.1"/>
    </source>
</evidence>
<accession>M8A748</accession>
<protein>
    <submittedName>
        <fullName evidence="1">Uncharacterized protein</fullName>
    </submittedName>
</protein>
<name>M8A748_TRIUA</name>
<dbReference type="InterPro" id="IPR038661">
    <property type="entry name" value="Ribosomal_eL33_sf"/>
</dbReference>
<gene>
    <name evidence="1" type="ORF">TRIUR3_07643</name>
</gene>